<evidence type="ECO:0000256" key="4">
    <source>
        <dbReference type="ARBA" id="ARBA00023163"/>
    </source>
</evidence>
<evidence type="ECO:0000313" key="8">
    <source>
        <dbReference type="EMBL" id="KPI36020.1"/>
    </source>
</evidence>
<dbReference type="InterPro" id="IPR051089">
    <property type="entry name" value="prtT"/>
</dbReference>
<dbReference type="STRING" id="1664694.A0A0N1H4B5"/>
<dbReference type="EMBL" id="LFJN01000034">
    <property type="protein sequence ID" value="KPI36020.1"/>
    <property type="molecule type" value="Genomic_DNA"/>
</dbReference>
<keyword evidence="9" id="KW-1185">Reference proteome</keyword>
<dbReference type="Gene3D" id="4.10.240.10">
    <property type="entry name" value="Zn(2)-C6 fungal-type DNA-binding domain"/>
    <property type="match status" value="1"/>
</dbReference>
<dbReference type="PROSITE" id="PS00463">
    <property type="entry name" value="ZN2_CY6_FUNGAL_1"/>
    <property type="match status" value="1"/>
</dbReference>
<comment type="caution">
    <text evidence="8">The sequence shown here is derived from an EMBL/GenBank/DDBJ whole genome shotgun (WGS) entry which is preliminary data.</text>
</comment>
<dbReference type="Pfam" id="PF00172">
    <property type="entry name" value="Zn_clus"/>
    <property type="match status" value="1"/>
</dbReference>
<dbReference type="RefSeq" id="XP_017995983.1">
    <property type="nucleotide sequence ID" value="XM_018141528.1"/>
</dbReference>
<dbReference type="CDD" id="cd00067">
    <property type="entry name" value="GAL4"/>
    <property type="match status" value="1"/>
</dbReference>
<protein>
    <recommendedName>
        <fullName evidence="7">Zn(2)-C6 fungal-type domain-containing protein</fullName>
    </recommendedName>
</protein>
<sequence length="391" mass="43258">MDASTTPSRLQRTACDRCRSQKLKCLRDEDKPSCSSCRRCLRIGHPCTTGAARKAGRPSTKLNDIADLTSIIDPSLRTPTSTARNTPSSTSAHHDIFSTSQPSQTADNSRLPTPGANDYVSLLERRSQLMRKLGELSHGLHLDVDALRGCRTIDQCKTLPGQTFDDVDPAFFVSRLLNSGKLLLEIALQFRFTHEPTSLVTQTNTAITNSNETITPSPEAKTSGVVSVEEALPRLDCDIAVLLSIGTSFVMLVRLFRVILWTLLDSLPIVRAPNYSPANHNFKNLFHGLTLGEYSLEGRMDLQMLFLVQASEDLIERLELALGIPEATIDRLSQGEPVKAAEVVNEEYRVVLMMLLAREAKEQPPMDMPRGHCGTLREIVRSLRGELAPNR</sequence>
<feature type="domain" description="Zn(2)-C6 fungal-type" evidence="7">
    <location>
        <begin position="14"/>
        <end position="49"/>
    </location>
</feature>
<feature type="region of interest" description="Disordered" evidence="6">
    <location>
        <begin position="73"/>
        <end position="113"/>
    </location>
</feature>
<evidence type="ECO:0000256" key="2">
    <source>
        <dbReference type="ARBA" id="ARBA00023015"/>
    </source>
</evidence>
<feature type="compositionally biased region" description="Polar residues" evidence="6">
    <location>
        <begin position="77"/>
        <end position="111"/>
    </location>
</feature>
<dbReference type="InterPro" id="IPR001138">
    <property type="entry name" value="Zn2Cys6_DnaBD"/>
</dbReference>
<proteinExistence type="predicted"/>
<dbReference type="VEuPathDB" id="FungiDB:AB675_1625"/>
<dbReference type="AlphaFoldDB" id="A0A0N1H4B5"/>
<evidence type="ECO:0000313" key="9">
    <source>
        <dbReference type="Proteomes" id="UP000038010"/>
    </source>
</evidence>
<gene>
    <name evidence="8" type="ORF">AB675_1625</name>
</gene>
<dbReference type="GO" id="GO:0000981">
    <property type="term" value="F:DNA-binding transcription factor activity, RNA polymerase II-specific"/>
    <property type="evidence" value="ECO:0007669"/>
    <property type="project" value="InterPro"/>
</dbReference>
<keyword evidence="4" id="KW-0804">Transcription</keyword>
<dbReference type="SUPFAM" id="SSF57701">
    <property type="entry name" value="Zn2/Cys6 DNA-binding domain"/>
    <property type="match status" value="1"/>
</dbReference>
<dbReference type="OrthoDB" id="4222821at2759"/>
<organism evidence="8 9">
    <name type="scientific">Cyphellophora attinorum</name>
    <dbReference type="NCBI Taxonomy" id="1664694"/>
    <lineage>
        <taxon>Eukaryota</taxon>
        <taxon>Fungi</taxon>
        <taxon>Dikarya</taxon>
        <taxon>Ascomycota</taxon>
        <taxon>Pezizomycotina</taxon>
        <taxon>Eurotiomycetes</taxon>
        <taxon>Chaetothyriomycetidae</taxon>
        <taxon>Chaetothyriales</taxon>
        <taxon>Cyphellophoraceae</taxon>
        <taxon>Cyphellophora</taxon>
    </lineage>
</organism>
<dbReference type="PROSITE" id="PS50048">
    <property type="entry name" value="ZN2_CY6_FUNGAL_2"/>
    <property type="match status" value="1"/>
</dbReference>
<reference evidence="8 9" key="1">
    <citation type="submission" date="2015-06" db="EMBL/GenBank/DDBJ databases">
        <title>Draft genome of the ant-associated black yeast Phialophora attae CBS 131958.</title>
        <authorList>
            <person name="Moreno L.F."/>
            <person name="Stielow B.J."/>
            <person name="de Hoog S."/>
            <person name="Vicente V.A."/>
            <person name="Weiss V.A."/>
            <person name="de Vries M."/>
            <person name="Cruz L.M."/>
            <person name="Souza E.M."/>
        </authorList>
    </citation>
    <scope>NUCLEOTIDE SEQUENCE [LARGE SCALE GENOMIC DNA]</scope>
    <source>
        <strain evidence="8 9">CBS 131958</strain>
    </source>
</reference>
<dbReference type="GO" id="GO:0005634">
    <property type="term" value="C:nucleus"/>
    <property type="evidence" value="ECO:0007669"/>
    <property type="project" value="UniProtKB-SubCell"/>
</dbReference>
<evidence type="ECO:0000256" key="5">
    <source>
        <dbReference type="ARBA" id="ARBA00023242"/>
    </source>
</evidence>
<keyword evidence="2" id="KW-0805">Transcription regulation</keyword>
<dbReference type="GO" id="GO:0000976">
    <property type="term" value="F:transcription cis-regulatory region binding"/>
    <property type="evidence" value="ECO:0007669"/>
    <property type="project" value="TreeGrafter"/>
</dbReference>
<name>A0A0N1H4B5_9EURO</name>
<dbReference type="GeneID" id="28733408"/>
<dbReference type="PANTHER" id="PTHR31845:SF10">
    <property type="entry name" value="ZN(II)2CYS6 TRANSCRIPTION FACTOR (EUROFUNG)"/>
    <property type="match status" value="1"/>
</dbReference>
<evidence type="ECO:0000259" key="7">
    <source>
        <dbReference type="PROSITE" id="PS50048"/>
    </source>
</evidence>
<evidence type="ECO:0000256" key="3">
    <source>
        <dbReference type="ARBA" id="ARBA00023125"/>
    </source>
</evidence>
<dbReference type="GO" id="GO:0008270">
    <property type="term" value="F:zinc ion binding"/>
    <property type="evidence" value="ECO:0007669"/>
    <property type="project" value="InterPro"/>
</dbReference>
<keyword evidence="3" id="KW-0238">DNA-binding</keyword>
<dbReference type="Proteomes" id="UP000038010">
    <property type="component" value="Unassembled WGS sequence"/>
</dbReference>
<dbReference type="PANTHER" id="PTHR31845">
    <property type="entry name" value="FINGER DOMAIN PROTEIN, PUTATIVE-RELATED"/>
    <property type="match status" value="1"/>
</dbReference>
<comment type="subcellular location">
    <subcellularLocation>
        <location evidence="1">Nucleus</location>
    </subcellularLocation>
</comment>
<accession>A0A0N1H4B5</accession>
<keyword evidence="5" id="KW-0539">Nucleus</keyword>
<evidence type="ECO:0000256" key="1">
    <source>
        <dbReference type="ARBA" id="ARBA00004123"/>
    </source>
</evidence>
<evidence type="ECO:0000256" key="6">
    <source>
        <dbReference type="SAM" id="MobiDB-lite"/>
    </source>
</evidence>
<dbReference type="InterPro" id="IPR036864">
    <property type="entry name" value="Zn2-C6_fun-type_DNA-bd_sf"/>
</dbReference>